<keyword evidence="2" id="KW-0812">Transmembrane</keyword>
<name>A0A3S0P5X0_9VIBR</name>
<dbReference type="EMBL" id="RXZH01000004">
    <property type="protein sequence ID" value="RTZ15540.1"/>
    <property type="molecule type" value="Genomic_DNA"/>
</dbReference>
<evidence type="ECO:0000313" key="4">
    <source>
        <dbReference type="Proteomes" id="UP000268973"/>
    </source>
</evidence>
<dbReference type="AlphaFoldDB" id="A0A3S0P5X0"/>
<keyword evidence="4" id="KW-1185">Reference proteome</keyword>
<organism evidence="3 4">
    <name type="scientific">Vibrio aquaticus</name>
    <dbReference type="NCBI Taxonomy" id="2496559"/>
    <lineage>
        <taxon>Bacteria</taxon>
        <taxon>Pseudomonadati</taxon>
        <taxon>Pseudomonadota</taxon>
        <taxon>Gammaproteobacteria</taxon>
        <taxon>Vibrionales</taxon>
        <taxon>Vibrionaceae</taxon>
        <taxon>Vibrio</taxon>
    </lineage>
</organism>
<keyword evidence="2" id="KW-0472">Membrane</keyword>
<proteinExistence type="predicted"/>
<evidence type="ECO:0000256" key="1">
    <source>
        <dbReference type="SAM" id="Coils"/>
    </source>
</evidence>
<feature type="transmembrane region" description="Helical" evidence="2">
    <location>
        <begin position="105"/>
        <end position="122"/>
    </location>
</feature>
<sequence>MNDLKDICPAKMSKERIKREYDLRVLNCVSEGEYESRMAVWNGLTLTGATALEAKAYVDNAFNKLQEDLKEAQRELAINYNDFCMLANEEINFIKVHVADNKSQYFWYATIVLMIAGTLALCI</sequence>
<accession>A0A3S0P5X0</accession>
<dbReference type="OrthoDB" id="5874580at2"/>
<dbReference type="Proteomes" id="UP000268973">
    <property type="component" value="Unassembled WGS sequence"/>
</dbReference>
<evidence type="ECO:0000256" key="2">
    <source>
        <dbReference type="SAM" id="Phobius"/>
    </source>
</evidence>
<keyword evidence="2" id="KW-1133">Transmembrane helix</keyword>
<protein>
    <submittedName>
        <fullName evidence="3">Thiamine-phosphate diphosphorylase</fullName>
    </submittedName>
</protein>
<feature type="coiled-coil region" evidence="1">
    <location>
        <begin position="55"/>
        <end position="82"/>
    </location>
</feature>
<evidence type="ECO:0000313" key="3">
    <source>
        <dbReference type="EMBL" id="RTZ15540.1"/>
    </source>
</evidence>
<reference evidence="3 4" key="1">
    <citation type="submission" date="2018-12" db="EMBL/GenBank/DDBJ databases">
        <title>Vibrio sp. isolated from China Sea.</title>
        <authorList>
            <person name="Li Y."/>
        </authorList>
    </citation>
    <scope>NUCLEOTIDE SEQUENCE [LARGE SCALE GENOMIC DNA]</scope>
    <source>
        <strain evidence="3 4">BEI207</strain>
    </source>
</reference>
<gene>
    <name evidence="3" type="ORF">EJ063_10670</name>
</gene>
<keyword evidence="1" id="KW-0175">Coiled coil</keyword>
<comment type="caution">
    <text evidence="3">The sequence shown here is derived from an EMBL/GenBank/DDBJ whole genome shotgun (WGS) entry which is preliminary data.</text>
</comment>